<accession>A0A9P3GIT5</accession>
<sequence>MEVSDCQDVPPEVLQRVVWHVLTQFLDDVMVGPLALDLSFDATLMSTDDMLYERKTTAMTVQMELFRSLEDPMAQLLRASYKIRHITLEALAKTFNIQYIDLGLGRLEGACPWRTLSLQRYDAWWASHSLEPPPAPLDAPDALSGPPVLAAYLATAVLQREARLVWAFLAAPEHLQEDSARVLGPWQLGIVERWARHATATLAACPEPFPRGALARRVHAAVLDASVAELFGVFVHQLREAARGVRRWQQRAVDAPFGGVAGTWAATLSGMAHNTAEALLRLFQDVPARLEEFDELSGSTTESVDELIGHAKYLALISALSDIADLDVEGLVYERCRSEALSLSTIFSQRLKRLSPQAPLLTHDAGGAAIDVSAVVPEAGG</sequence>
<organism evidence="1 2">
    <name type="scientific">Phanerochaete sordida</name>
    <dbReference type="NCBI Taxonomy" id="48140"/>
    <lineage>
        <taxon>Eukaryota</taxon>
        <taxon>Fungi</taxon>
        <taxon>Dikarya</taxon>
        <taxon>Basidiomycota</taxon>
        <taxon>Agaricomycotina</taxon>
        <taxon>Agaricomycetes</taxon>
        <taxon>Polyporales</taxon>
        <taxon>Phanerochaetaceae</taxon>
        <taxon>Phanerochaete</taxon>
    </lineage>
</organism>
<dbReference type="Proteomes" id="UP000703269">
    <property type="component" value="Unassembled WGS sequence"/>
</dbReference>
<gene>
    <name evidence="1" type="ORF">PsYK624_128970</name>
</gene>
<proteinExistence type="predicted"/>
<name>A0A9P3GIT5_9APHY</name>
<comment type="caution">
    <text evidence="1">The sequence shown here is derived from an EMBL/GenBank/DDBJ whole genome shotgun (WGS) entry which is preliminary data.</text>
</comment>
<dbReference type="EMBL" id="BPQB01000062">
    <property type="protein sequence ID" value="GJE96693.1"/>
    <property type="molecule type" value="Genomic_DNA"/>
</dbReference>
<keyword evidence="2" id="KW-1185">Reference proteome</keyword>
<protein>
    <submittedName>
        <fullName evidence="1">Uncharacterized protein</fullName>
    </submittedName>
</protein>
<evidence type="ECO:0000313" key="2">
    <source>
        <dbReference type="Proteomes" id="UP000703269"/>
    </source>
</evidence>
<dbReference type="AlphaFoldDB" id="A0A9P3GIT5"/>
<reference evidence="1 2" key="1">
    <citation type="submission" date="2021-08" db="EMBL/GenBank/DDBJ databases">
        <title>Draft Genome Sequence of Phanerochaete sordida strain YK-624.</title>
        <authorList>
            <person name="Mori T."/>
            <person name="Dohra H."/>
            <person name="Suzuki T."/>
            <person name="Kawagishi H."/>
            <person name="Hirai H."/>
        </authorList>
    </citation>
    <scope>NUCLEOTIDE SEQUENCE [LARGE SCALE GENOMIC DNA]</scope>
    <source>
        <strain evidence="1 2">YK-624</strain>
    </source>
</reference>
<evidence type="ECO:0000313" key="1">
    <source>
        <dbReference type="EMBL" id="GJE96693.1"/>
    </source>
</evidence>